<feature type="domain" description="NUP210 C-terminal Ig-like" evidence="2">
    <location>
        <begin position="11"/>
        <end position="126"/>
    </location>
</feature>
<evidence type="ECO:0000313" key="3">
    <source>
        <dbReference type="Proteomes" id="UP000035642"/>
    </source>
</evidence>
<dbReference type="STRING" id="6313.A0A0K0D4Q6"/>
<evidence type="ECO:0000259" key="2">
    <source>
        <dbReference type="Pfam" id="PF22957"/>
    </source>
</evidence>
<organism evidence="3 4">
    <name type="scientific">Angiostrongylus cantonensis</name>
    <name type="common">Rat lungworm</name>
    <dbReference type="NCBI Taxonomy" id="6313"/>
    <lineage>
        <taxon>Eukaryota</taxon>
        <taxon>Metazoa</taxon>
        <taxon>Ecdysozoa</taxon>
        <taxon>Nematoda</taxon>
        <taxon>Chromadorea</taxon>
        <taxon>Rhabditida</taxon>
        <taxon>Rhabditina</taxon>
        <taxon>Rhabditomorpha</taxon>
        <taxon>Strongyloidea</taxon>
        <taxon>Metastrongylidae</taxon>
        <taxon>Angiostrongylus</taxon>
    </lineage>
</organism>
<dbReference type="AlphaFoldDB" id="A0A0K0D4Q6"/>
<protein>
    <submittedName>
        <fullName evidence="4">Transmembrane protein</fullName>
    </submittedName>
</protein>
<dbReference type="Proteomes" id="UP000035642">
    <property type="component" value="Unassembled WGS sequence"/>
</dbReference>
<reference evidence="3" key="1">
    <citation type="submission" date="2012-09" db="EMBL/GenBank/DDBJ databases">
        <authorList>
            <person name="Martin A.A."/>
        </authorList>
    </citation>
    <scope>NUCLEOTIDE SEQUENCE</scope>
</reference>
<keyword evidence="3" id="KW-1185">Reference proteome</keyword>
<reference evidence="4" key="2">
    <citation type="submission" date="2017-02" db="UniProtKB">
        <authorList>
            <consortium name="WormBaseParasite"/>
        </authorList>
    </citation>
    <scope>IDENTIFICATION</scope>
</reference>
<evidence type="ECO:0000313" key="4">
    <source>
        <dbReference type="WBParaSite" id="ACAC_0000505101-mRNA-1"/>
    </source>
</evidence>
<dbReference type="InterPro" id="IPR055095">
    <property type="entry name" value="NUP210_Ig_C"/>
</dbReference>
<dbReference type="WBParaSite" id="ACAC_0000505101-mRNA-1">
    <property type="protein sequence ID" value="ACAC_0000505101-mRNA-1"/>
    <property type="gene ID" value="ACAC_0000505101"/>
</dbReference>
<sequence length="329" mass="35637">MGCDGEKLGPNSSSERAFSDCTEAQLVALSSLRAPFECTATFPRTKIGPAVNILSAKSVFLPSARSYACVISQQEGGQVRLDITAATQMDLSVVAKWIGNSQIPEAVQKTIFHMAMHVVESEVVASGCAGDIVSVAESRKPAALNTAANKFFLVKLNIKSAALWSELSEHCLITVENSVTGQSIQIPVRVRIVGQAAKQVYKALDSTGFIDFVLIFLQHYSWIIPSLMWVCFTGIVAIAVYWFIRRSVWAREGTFNENHANRSSTSTTSVFSRASVSMQSSPSFFRSSPLGKSTPIFGESAFTSPKQQQRPIGAIGEPTLWSAGATLRK</sequence>
<keyword evidence="1" id="KW-0812">Transmembrane</keyword>
<feature type="transmembrane region" description="Helical" evidence="1">
    <location>
        <begin position="222"/>
        <end position="244"/>
    </location>
</feature>
<dbReference type="Pfam" id="PF22957">
    <property type="entry name" value="NUP210_Ig"/>
    <property type="match status" value="1"/>
</dbReference>
<proteinExistence type="predicted"/>
<accession>A0A0K0D4Q6</accession>
<evidence type="ECO:0000256" key="1">
    <source>
        <dbReference type="SAM" id="Phobius"/>
    </source>
</evidence>
<name>A0A0K0D4Q6_ANGCA</name>
<keyword evidence="1" id="KW-0472">Membrane</keyword>
<keyword evidence="1" id="KW-1133">Transmembrane helix</keyword>